<feature type="domain" description="Hydantoinase/oxoprolinase N-terminal" evidence="2">
    <location>
        <begin position="42"/>
        <end position="219"/>
    </location>
</feature>
<dbReference type="GO" id="GO:0047423">
    <property type="term" value="F:N-methylhydantoinase (ATP-hydrolyzing) activity"/>
    <property type="evidence" value="ECO:0007669"/>
    <property type="project" value="UniProtKB-EC"/>
</dbReference>
<evidence type="ECO:0000313" key="4">
    <source>
        <dbReference type="EMBL" id="APG94028.1"/>
    </source>
</evidence>
<geneLocation type="plasmid" evidence="4 5">
    <name>C</name>
</geneLocation>
<evidence type="ECO:0000259" key="1">
    <source>
        <dbReference type="Pfam" id="PF01968"/>
    </source>
</evidence>
<protein>
    <submittedName>
        <fullName evidence="4">N-methylhydantoinase A</fullName>
        <ecNumber evidence="4">3.5.2.14</ecNumber>
    </submittedName>
</protein>
<dbReference type="Pfam" id="PF19278">
    <property type="entry name" value="Hydant_A_C"/>
    <property type="match status" value="1"/>
</dbReference>
<dbReference type="EC" id="3.5.2.14" evidence="4"/>
<dbReference type="AlphaFoldDB" id="A0A1L3LVC8"/>
<keyword evidence="5" id="KW-1185">Reference proteome</keyword>
<gene>
    <name evidence="4" type="ORF">SAMCFNEI73_pC0306</name>
</gene>
<dbReference type="InterPro" id="IPR002821">
    <property type="entry name" value="Hydantoinase_A"/>
</dbReference>
<keyword evidence="4" id="KW-0614">Plasmid</keyword>
<dbReference type="GO" id="GO:0005829">
    <property type="term" value="C:cytosol"/>
    <property type="evidence" value="ECO:0007669"/>
    <property type="project" value="TreeGrafter"/>
</dbReference>
<evidence type="ECO:0000313" key="5">
    <source>
        <dbReference type="Proteomes" id="UP000182306"/>
    </source>
</evidence>
<dbReference type="Pfam" id="PF05378">
    <property type="entry name" value="Hydant_A_N"/>
    <property type="match status" value="1"/>
</dbReference>
<evidence type="ECO:0000259" key="3">
    <source>
        <dbReference type="Pfam" id="PF19278"/>
    </source>
</evidence>
<dbReference type="Proteomes" id="UP000182306">
    <property type="component" value="Plasmid C"/>
</dbReference>
<feature type="domain" description="Hydantoinase A/oxoprolinase" evidence="1">
    <location>
        <begin position="240"/>
        <end position="533"/>
    </location>
</feature>
<dbReference type="Pfam" id="PF01968">
    <property type="entry name" value="Hydantoinase_A"/>
    <property type="match status" value="1"/>
</dbReference>
<dbReference type="InterPro" id="IPR049517">
    <property type="entry name" value="ACX-like_C"/>
</dbReference>
<dbReference type="InterPro" id="IPR045079">
    <property type="entry name" value="Oxoprolinase-like"/>
</dbReference>
<dbReference type="InterPro" id="IPR008040">
    <property type="entry name" value="Hydant_A_N"/>
</dbReference>
<accession>A0A1L3LVC8</accession>
<name>A0A1L3LVC8_9HYPH</name>
<organism evidence="4 5">
    <name type="scientific">Sinorhizobium americanum</name>
    <dbReference type="NCBI Taxonomy" id="194963"/>
    <lineage>
        <taxon>Bacteria</taxon>
        <taxon>Pseudomonadati</taxon>
        <taxon>Pseudomonadota</taxon>
        <taxon>Alphaproteobacteria</taxon>
        <taxon>Hyphomicrobiales</taxon>
        <taxon>Rhizobiaceae</taxon>
        <taxon>Sinorhizobium/Ensifer group</taxon>
        <taxon>Sinorhizobium</taxon>
    </lineage>
</organism>
<keyword evidence="4" id="KW-0378">Hydrolase</keyword>
<evidence type="ECO:0000259" key="2">
    <source>
        <dbReference type="Pfam" id="PF05378"/>
    </source>
</evidence>
<dbReference type="PANTHER" id="PTHR11365">
    <property type="entry name" value="5-OXOPROLINASE RELATED"/>
    <property type="match status" value="1"/>
</dbReference>
<feature type="domain" description="Acetophenone carboxylase-like C-terminal" evidence="3">
    <location>
        <begin position="549"/>
        <end position="710"/>
    </location>
</feature>
<sequence length="725" mass="77428">MLAKASTVPLTFEADVGSEALDLPTTALPAPTSRFEGNMAKLAFDTGGTFTDFALLDDNGDLHLHKILSTPKNPAEAVVQGVSELLEEFSGSIAIDNLQVLGATTVVTNAVLERKGVETGFVTTDGFQDMLRIRNEGRYDLYDLNIKYPDPLVTRANSFGAAERIAADGSVMTELKEETVREIAGRLKEKGIRSVAVCLLHAYKYPQHEQRVAALLREEDPDIFVSLSSEVCPEVREFDRASTTVVNAYTRPQMAGHVAHLQREFAKKGIDRQVLWMTSSGGLVPSRRAAELPVRLIESGPAAGAVAAAEFGRIAGEGSVLSFDMGGTTAKLCLIPNGEPTVGTDLEVAHYQRFRKGSGFPLKIQSIQMIEIGAGGGSIAAKNPLGLLDVGPRSAGALPGPAAYQRGGNEPTVTDADILLGYMGTESFVGGSFKVSREAALEAVAKLAKSLDVSVDRCAWGIHDLVNESMSKAAAMHATDLGVDPRSLPMVAFGGAGPVHAYGIARKLGIKRVICPTGAGVTSAIGLLIAPVAVDLSASHPMAVDAWDMEAMNRLLADLAAQGAEVVAAAGVVKETITNRYTVDMRYVGQGHEITVALPERGLPREEFLKQLLDNFSRLYRELFGRTVAASVEVITWRLRASGEKDQVTRPHEAEVADARKGSRQVYFQEIGSFTETLVYDHYKLPVQQAITGPAIVEQRESTAVVGPGGIFHADASGNLVINIQ</sequence>
<dbReference type="KEGG" id="same:SAMCFNEI73_pC0306"/>
<proteinExistence type="predicted"/>
<dbReference type="EMBL" id="CP013110">
    <property type="protein sequence ID" value="APG94028.1"/>
    <property type="molecule type" value="Genomic_DNA"/>
</dbReference>
<dbReference type="PANTHER" id="PTHR11365:SF23">
    <property type="entry name" value="HYPOTHETICAL 5-OXOPROLINASE (EUROFUNG)-RELATED"/>
    <property type="match status" value="1"/>
</dbReference>
<dbReference type="GO" id="GO:0006749">
    <property type="term" value="P:glutathione metabolic process"/>
    <property type="evidence" value="ECO:0007669"/>
    <property type="project" value="TreeGrafter"/>
</dbReference>
<dbReference type="InterPro" id="IPR043129">
    <property type="entry name" value="ATPase_NBD"/>
</dbReference>
<dbReference type="SUPFAM" id="SSF53067">
    <property type="entry name" value="Actin-like ATPase domain"/>
    <property type="match status" value="1"/>
</dbReference>
<dbReference type="GO" id="GO:0017168">
    <property type="term" value="F:5-oxoprolinase (ATP-hydrolyzing) activity"/>
    <property type="evidence" value="ECO:0007669"/>
    <property type="project" value="TreeGrafter"/>
</dbReference>
<reference evidence="4 5" key="1">
    <citation type="submission" date="2015-10" db="EMBL/GenBank/DDBJ databases">
        <title>Genomic differences between typical nodule nitrogen-fixing rhizobial strains and those coming from bean seeds.</title>
        <authorList>
            <person name="Peralta H."/>
            <person name="Aguilar-Vera A."/>
            <person name="Diaz R."/>
            <person name="Mora Y."/>
            <person name="Martinez-Batallar G."/>
            <person name="Salazar E."/>
            <person name="Vargas-Lagunas C."/>
            <person name="Encarnacion S."/>
            <person name="Girard L."/>
            <person name="Mora J."/>
        </authorList>
    </citation>
    <scope>NUCLEOTIDE SEQUENCE [LARGE SCALE GENOMIC DNA]</scope>
    <source>
        <strain evidence="4 5">CFNEI 73</strain>
        <plasmid evidence="4 5">C</plasmid>
    </source>
</reference>